<dbReference type="RefSeq" id="WP_033380112.1">
    <property type="nucleotide sequence ID" value="NZ_FWXV01000002.1"/>
</dbReference>
<keyword evidence="3" id="KW-1003">Cell membrane</keyword>
<protein>
    <submittedName>
        <fullName evidence="8">Putative oxidoreductase</fullName>
    </submittedName>
</protein>
<keyword evidence="9" id="KW-1185">Reference proteome</keyword>
<dbReference type="OrthoDB" id="9808524at2"/>
<reference evidence="8 9" key="1">
    <citation type="submission" date="2017-04" db="EMBL/GenBank/DDBJ databases">
        <authorList>
            <person name="Afonso C.L."/>
            <person name="Miller P.J."/>
            <person name="Scott M.A."/>
            <person name="Spackman E."/>
            <person name="Goraichik I."/>
            <person name="Dimitrov K.M."/>
            <person name="Suarez D.L."/>
            <person name="Swayne D.E."/>
        </authorList>
    </citation>
    <scope>NUCLEOTIDE SEQUENCE [LARGE SCALE GENOMIC DNA]</scope>
    <source>
        <strain evidence="8 9">DSM 43828</strain>
    </source>
</reference>
<comment type="subcellular location">
    <subcellularLocation>
        <location evidence="1">Cell membrane</location>
        <topology evidence="1">Multi-pass membrane protein</topology>
    </subcellularLocation>
</comment>
<feature type="transmembrane region" description="Helical" evidence="7">
    <location>
        <begin position="48"/>
        <end position="81"/>
    </location>
</feature>
<dbReference type="InterPro" id="IPR051907">
    <property type="entry name" value="DoxX-like_oxidoreductase"/>
</dbReference>
<organism evidence="8 9">
    <name type="scientific">Kibdelosporangium aridum</name>
    <dbReference type="NCBI Taxonomy" id="2030"/>
    <lineage>
        <taxon>Bacteria</taxon>
        <taxon>Bacillati</taxon>
        <taxon>Actinomycetota</taxon>
        <taxon>Actinomycetes</taxon>
        <taxon>Pseudonocardiales</taxon>
        <taxon>Pseudonocardiaceae</taxon>
        <taxon>Kibdelosporangium</taxon>
    </lineage>
</organism>
<feature type="transmembrane region" description="Helical" evidence="7">
    <location>
        <begin position="101"/>
        <end position="121"/>
    </location>
</feature>
<proteinExistence type="inferred from homology"/>
<dbReference type="Proteomes" id="UP000192674">
    <property type="component" value="Unassembled WGS sequence"/>
</dbReference>
<evidence type="ECO:0000256" key="7">
    <source>
        <dbReference type="SAM" id="Phobius"/>
    </source>
</evidence>
<dbReference type="EMBL" id="FWXV01000002">
    <property type="protein sequence ID" value="SMC96271.1"/>
    <property type="molecule type" value="Genomic_DNA"/>
</dbReference>
<evidence type="ECO:0000256" key="5">
    <source>
        <dbReference type="ARBA" id="ARBA00022989"/>
    </source>
</evidence>
<evidence type="ECO:0000256" key="6">
    <source>
        <dbReference type="ARBA" id="ARBA00023136"/>
    </source>
</evidence>
<dbReference type="PANTHER" id="PTHR33452">
    <property type="entry name" value="OXIDOREDUCTASE CATD-RELATED"/>
    <property type="match status" value="1"/>
</dbReference>
<evidence type="ECO:0000256" key="1">
    <source>
        <dbReference type="ARBA" id="ARBA00004651"/>
    </source>
</evidence>
<evidence type="ECO:0000256" key="3">
    <source>
        <dbReference type="ARBA" id="ARBA00022475"/>
    </source>
</evidence>
<keyword evidence="4 7" id="KW-0812">Transmembrane</keyword>
<evidence type="ECO:0000256" key="4">
    <source>
        <dbReference type="ARBA" id="ARBA00022692"/>
    </source>
</evidence>
<gene>
    <name evidence="8" type="ORF">SAMN05661093_03275</name>
</gene>
<dbReference type="GO" id="GO:0005886">
    <property type="term" value="C:plasma membrane"/>
    <property type="evidence" value="ECO:0007669"/>
    <property type="project" value="UniProtKB-SubCell"/>
</dbReference>
<evidence type="ECO:0000313" key="9">
    <source>
        <dbReference type="Proteomes" id="UP000192674"/>
    </source>
</evidence>
<name>A0A1Y5XIA9_KIBAR</name>
<dbReference type="AlphaFoldDB" id="A0A1Y5XIA9"/>
<keyword evidence="6 7" id="KW-0472">Membrane</keyword>
<dbReference type="PANTHER" id="PTHR33452:SF4">
    <property type="entry name" value="BLL4328 PROTEIN"/>
    <property type="match status" value="1"/>
</dbReference>
<evidence type="ECO:0000256" key="2">
    <source>
        <dbReference type="ARBA" id="ARBA00006679"/>
    </source>
</evidence>
<sequence length="137" mass="14848">MDAILRRREDLLSIFRIVVGLLFVSHGAAKLFGVLGGRTVQFGAWPSFYAAVIELVAGGAVLLGIGTRVAAVICSGEMAYAYFVSHQSKALWPIENGGELAAIYSWTFLLIAFFGPGTWTLSRLWNKRKQTAEPVAG</sequence>
<dbReference type="InterPro" id="IPR032808">
    <property type="entry name" value="DoxX"/>
</dbReference>
<dbReference type="Pfam" id="PF07681">
    <property type="entry name" value="DoxX"/>
    <property type="match status" value="1"/>
</dbReference>
<feature type="transmembrane region" description="Helical" evidence="7">
    <location>
        <begin position="14"/>
        <end position="36"/>
    </location>
</feature>
<evidence type="ECO:0000313" key="8">
    <source>
        <dbReference type="EMBL" id="SMC96271.1"/>
    </source>
</evidence>
<accession>A0A1Y5XIA9</accession>
<comment type="similarity">
    <text evidence="2">Belongs to the DoxX family.</text>
</comment>
<keyword evidence="5 7" id="KW-1133">Transmembrane helix</keyword>